<dbReference type="InterPro" id="IPR036527">
    <property type="entry name" value="SCP2_sterol-bd_dom_sf"/>
</dbReference>
<dbReference type="AlphaFoldDB" id="A0A1H6BUD6"/>
<name>A0A1H6BUD6_9ACTN</name>
<dbReference type="Pfam" id="PF02036">
    <property type="entry name" value="SCP2"/>
    <property type="match status" value="1"/>
</dbReference>
<dbReference type="Gene3D" id="3.30.1050.10">
    <property type="entry name" value="SCP2 sterol-binding domain"/>
    <property type="match status" value="1"/>
</dbReference>
<protein>
    <submittedName>
        <fullName evidence="2">SCP-2 sterol transfer family protein</fullName>
    </submittedName>
</protein>
<organism evidence="2 3">
    <name type="scientific">Thermomonospora echinospora</name>
    <dbReference type="NCBI Taxonomy" id="1992"/>
    <lineage>
        <taxon>Bacteria</taxon>
        <taxon>Bacillati</taxon>
        <taxon>Actinomycetota</taxon>
        <taxon>Actinomycetes</taxon>
        <taxon>Streptosporangiales</taxon>
        <taxon>Thermomonosporaceae</taxon>
        <taxon>Thermomonospora</taxon>
    </lineage>
</organism>
<feature type="domain" description="SCP2" evidence="1">
    <location>
        <begin position="29"/>
        <end position="111"/>
    </location>
</feature>
<gene>
    <name evidence="2" type="ORF">SAMN04489712_10810</name>
</gene>
<dbReference type="OrthoDB" id="3534000at2"/>
<evidence type="ECO:0000259" key="1">
    <source>
        <dbReference type="Pfam" id="PF02036"/>
    </source>
</evidence>
<dbReference type="InterPro" id="IPR003033">
    <property type="entry name" value="SCP2_sterol-bd_dom"/>
</dbReference>
<dbReference type="RefSeq" id="WP_103939185.1">
    <property type="nucleotide sequence ID" value="NZ_FNVO01000008.1"/>
</dbReference>
<dbReference type="SUPFAM" id="SSF55718">
    <property type="entry name" value="SCP-like"/>
    <property type="match status" value="1"/>
</dbReference>
<evidence type="ECO:0000313" key="2">
    <source>
        <dbReference type="EMBL" id="SEG64279.1"/>
    </source>
</evidence>
<sequence length="113" mass="12861">MANEEECRTALDVIRTRVEKIHPDRFAEHVVERTIVCRISDLGLTLRSTIHEGGLDPFEPTDDSRDAQVRLTVSSDDLVALARDELHAGRAWATGRLKVEASFRDLLRLRRLL</sequence>
<dbReference type="EMBL" id="FNVO01000008">
    <property type="protein sequence ID" value="SEG64279.1"/>
    <property type="molecule type" value="Genomic_DNA"/>
</dbReference>
<keyword evidence="3" id="KW-1185">Reference proteome</keyword>
<evidence type="ECO:0000313" key="3">
    <source>
        <dbReference type="Proteomes" id="UP000236723"/>
    </source>
</evidence>
<proteinExistence type="predicted"/>
<dbReference type="Proteomes" id="UP000236723">
    <property type="component" value="Unassembled WGS sequence"/>
</dbReference>
<accession>A0A1H6BUD6</accession>
<reference evidence="3" key="1">
    <citation type="submission" date="2016-10" db="EMBL/GenBank/DDBJ databases">
        <authorList>
            <person name="Varghese N."/>
            <person name="Submissions S."/>
        </authorList>
    </citation>
    <scope>NUCLEOTIDE SEQUENCE [LARGE SCALE GENOMIC DNA]</scope>
    <source>
        <strain evidence="3">DSM 43163</strain>
    </source>
</reference>